<dbReference type="Gene3D" id="1.25.40.20">
    <property type="entry name" value="Ankyrin repeat-containing domain"/>
    <property type="match status" value="1"/>
</dbReference>
<evidence type="ECO:0000256" key="3">
    <source>
        <dbReference type="ARBA" id="ARBA00022483"/>
    </source>
</evidence>
<keyword evidence="9" id="KW-0800">Toxin</keyword>
<dbReference type="PROSITE" id="PS50297">
    <property type="entry name" value="ANK_REP_REGION"/>
    <property type="match status" value="2"/>
</dbReference>
<dbReference type="GO" id="GO:0006887">
    <property type="term" value="P:exocytosis"/>
    <property type="evidence" value="ECO:0007669"/>
    <property type="project" value="UniProtKB-KW"/>
</dbReference>
<evidence type="ECO:0000256" key="13">
    <source>
        <dbReference type="ARBA" id="ARBA00023298"/>
    </source>
</evidence>
<dbReference type="InterPro" id="IPR002110">
    <property type="entry name" value="Ankyrin_rpt"/>
</dbReference>
<dbReference type="Pfam" id="PF12796">
    <property type="entry name" value="Ank_2"/>
    <property type="match status" value="1"/>
</dbReference>
<dbReference type="PROSITE" id="PS50088">
    <property type="entry name" value="ANK_REPEAT"/>
    <property type="match status" value="2"/>
</dbReference>
<evidence type="ECO:0000256" key="4">
    <source>
        <dbReference type="ARBA" id="ARBA00022537"/>
    </source>
</evidence>
<evidence type="ECO:0000256" key="11">
    <source>
        <dbReference type="ARBA" id="ARBA00023069"/>
    </source>
</evidence>
<keyword evidence="12" id="KW-0966">Cell projection</keyword>
<evidence type="ECO:0000256" key="9">
    <source>
        <dbReference type="ARBA" id="ARBA00023028"/>
    </source>
</evidence>
<evidence type="ECO:0000313" key="17">
    <source>
        <dbReference type="Proteomes" id="UP000694867"/>
    </source>
</evidence>
<dbReference type="PROSITE" id="PS50865">
    <property type="entry name" value="ZF_MYND_2"/>
    <property type="match status" value="1"/>
</dbReference>
<dbReference type="Proteomes" id="UP000694867">
    <property type="component" value="Unplaced"/>
</dbReference>
<comment type="subcellular location">
    <subcellularLocation>
        <location evidence="1">Cell projection</location>
        <location evidence="1">Cilium</location>
    </subcellularLocation>
    <subcellularLocation>
        <location evidence="2">Target cell membrane</location>
    </subcellularLocation>
</comment>
<dbReference type="SMART" id="SM00248">
    <property type="entry name" value="ANK"/>
    <property type="match status" value="2"/>
</dbReference>
<keyword evidence="3" id="KW-0268">Exocytosis</keyword>
<evidence type="ECO:0000256" key="8">
    <source>
        <dbReference type="ARBA" id="ARBA00022833"/>
    </source>
</evidence>
<dbReference type="GeneID" id="100901902"/>
<dbReference type="RefSeq" id="XP_018497633.1">
    <property type="nucleotide sequence ID" value="XM_018642117.1"/>
</dbReference>
<evidence type="ECO:0000256" key="12">
    <source>
        <dbReference type="ARBA" id="ARBA00023273"/>
    </source>
</evidence>
<keyword evidence="9" id="KW-0528">Neurotoxin</keyword>
<dbReference type="GO" id="GO:0044218">
    <property type="term" value="C:other organism cell membrane"/>
    <property type="evidence" value="ECO:0007669"/>
    <property type="project" value="UniProtKB-KW"/>
</dbReference>
<evidence type="ECO:0000256" key="7">
    <source>
        <dbReference type="ARBA" id="ARBA00022771"/>
    </source>
</evidence>
<organism evidence="17 18">
    <name type="scientific">Galendromus occidentalis</name>
    <name type="common">western predatory mite</name>
    <dbReference type="NCBI Taxonomy" id="34638"/>
    <lineage>
        <taxon>Eukaryota</taxon>
        <taxon>Metazoa</taxon>
        <taxon>Ecdysozoa</taxon>
        <taxon>Arthropoda</taxon>
        <taxon>Chelicerata</taxon>
        <taxon>Arachnida</taxon>
        <taxon>Acari</taxon>
        <taxon>Parasitiformes</taxon>
        <taxon>Mesostigmata</taxon>
        <taxon>Gamasina</taxon>
        <taxon>Phytoseioidea</taxon>
        <taxon>Phytoseiidae</taxon>
        <taxon>Typhlodrominae</taxon>
        <taxon>Galendromus</taxon>
    </lineage>
</organism>
<dbReference type="PANTHER" id="PTHR24150">
    <property type="entry name" value="ANKYRIN REPEAT AND MYND DOMAIN-CONTAINING PROTEIN 2"/>
    <property type="match status" value="1"/>
</dbReference>
<keyword evidence="7 15" id="KW-0863">Zinc-finger</keyword>
<dbReference type="InterPro" id="IPR052452">
    <property type="entry name" value="Ankyrin-MYND_dom_contain_2"/>
</dbReference>
<feature type="repeat" description="ANK" evidence="14">
    <location>
        <begin position="69"/>
        <end position="101"/>
    </location>
</feature>
<dbReference type="GO" id="GO:0044231">
    <property type="term" value="C:host cell presynaptic membrane"/>
    <property type="evidence" value="ECO:0007669"/>
    <property type="project" value="UniProtKB-KW"/>
</dbReference>
<dbReference type="SUPFAM" id="SSF144232">
    <property type="entry name" value="HIT/MYND zinc finger-like"/>
    <property type="match status" value="1"/>
</dbReference>
<dbReference type="InterPro" id="IPR002893">
    <property type="entry name" value="Znf_MYND"/>
</dbReference>
<keyword evidence="4" id="KW-1052">Target cell membrane</keyword>
<keyword evidence="13" id="KW-1053">Target membrane</keyword>
<feature type="repeat" description="ANK" evidence="14">
    <location>
        <begin position="35"/>
        <end position="67"/>
    </location>
</feature>
<evidence type="ECO:0000259" key="16">
    <source>
        <dbReference type="PROSITE" id="PS50865"/>
    </source>
</evidence>
<keyword evidence="17" id="KW-1185">Reference proteome</keyword>
<accession>A0AAJ7L6U5</accession>
<proteinExistence type="predicted"/>
<evidence type="ECO:0000256" key="15">
    <source>
        <dbReference type="PROSITE-ProRule" id="PRU00134"/>
    </source>
</evidence>
<dbReference type="GO" id="GO:0005929">
    <property type="term" value="C:cilium"/>
    <property type="evidence" value="ECO:0007669"/>
    <property type="project" value="UniProtKB-SubCell"/>
</dbReference>
<dbReference type="Pfam" id="PF01753">
    <property type="entry name" value="zf-MYND"/>
    <property type="match status" value="1"/>
</dbReference>
<dbReference type="PANTHER" id="PTHR24150:SF8">
    <property type="entry name" value="ANKYRIN REPEAT AND MYND DOMAIN-CONTAINING PROTEIN 2"/>
    <property type="match status" value="1"/>
</dbReference>
<dbReference type="AlphaFoldDB" id="A0AAJ7L6U5"/>
<dbReference type="Gene3D" id="6.10.140.2220">
    <property type="match status" value="1"/>
</dbReference>
<dbReference type="InterPro" id="IPR036770">
    <property type="entry name" value="Ankyrin_rpt-contain_sf"/>
</dbReference>
<keyword evidence="5" id="KW-0479">Metal-binding</keyword>
<evidence type="ECO:0000313" key="18">
    <source>
        <dbReference type="RefSeq" id="XP_018497633.1"/>
    </source>
</evidence>
<name>A0AAJ7L6U5_9ACAR</name>
<protein>
    <submittedName>
        <fullName evidence="18">Ankyrin repeat and MYND domain-containing protein 2</fullName>
    </submittedName>
</protein>
<keyword evidence="13" id="KW-0472">Membrane</keyword>
<keyword evidence="10 14" id="KW-0040">ANK repeat</keyword>
<dbReference type="PROSITE" id="PS01360">
    <property type="entry name" value="ZF_MYND_1"/>
    <property type="match status" value="1"/>
</dbReference>
<evidence type="ECO:0000256" key="2">
    <source>
        <dbReference type="ARBA" id="ARBA00004175"/>
    </source>
</evidence>
<sequence>MSLNTLCQQKDPDLEEVKELLAGGDKGVLEELDSHGVTPLQQAAFRGNADLVRLLLKHGADVNTSNHSEGYTTLMFGALSGNLEVVRTLLDAGAKITPVNKVNRTAAEMAAFVGLKDVVSVIKGFVPRADIERFAKPQGVVEEARLAVDEIDPLRSLILELNIHPVKVVLRLRDTTLMNMKVASVLKSLSDTYFLTHCNEWLSGKLHILKCIVEHVSNTEPALVLKHWLKPRPADGFKLNLDDFMRSCVRSYPFHESSVFRQMVMTLAHTSQTAPVTDDGAVALCLGARDTGACNTCWETGAESRCSACKAVTYCNKECQKLDWPSHKRLCAALKEQKEAGDSN</sequence>
<evidence type="ECO:0000256" key="14">
    <source>
        <dbReference type="PROSITE-ProRule" id="PRU00023"/>
    </source>
</evidence>
<keyword evidence="6" id="KW-0677">Repeat</keyword>
<feature type="domain" description="MYND-type" evidence="16">
    <location>
        <begin position="294"/>
        <end position="331"/>
    </location>
</feature>
<dbReference type="GO" id="GO:0008270">
    <property type="term" value="F:zinc ion binding"/>
    <property type="evidence" value="ECO:0007669"/>
    <property type="project" value="UniProtKB-KW"/>
</dbReference>
<reference evidence="18" key="1">
    <citation type="submission" date="2025-08" db="UniProtKB">
        <authorList>
            <consortium name="RefSeq"/>
        </authorList>
    </citation>
    <scope>IDENTIFICATION</scope>
</reference>
<keyword evidence="8" id="KW-0862">Zinc</keyword>
<gene>
    <name evidence="18" type="primary">LOC100901902</name>
</gene>
<evidence type="ECO:0000256" key="6">
    <source>
        <dbReference type="ARBA" id="ARBA00022737"/>
    </source>
</evidence>
<dbReference type="SUPFAM" id="SSF48403">
    <property type="entry name" value="Ankyrin repeat"/>
    <property type="match status" value="1"/>
</dbReference>
<evidence type="ECO:0000256" key="10">
    <source>
        <dbReference type="ARBA" id="ARBA00023043"/>
    </source>
</evidence>
<evidence type="ECO:0000256" key="1">
    <source>
        <dbReference type="ARBA" id="ARBA00004138"/>
    </source>
</evidence>
<keyword evidence="11" id="KW-0969">Cilium</keyword>
<evidence type="ECO:0000256" key="5">
    <source>
        <dbReference type="ARBA" id="ARBA00022723"/>
    </source>
</evidence>
<dbReference type="KEGG" id="goe:100901902"/>
<keyword evidence="9" id="KW-0638">Presynaptic neurotoxin</keyword>